<comment type="caution">
    <text evidence="1">The sequence shown here is derived from an EMBL/GenBank/DDBJ whole genome shotgun (WGS) entry which is preliminary data.</text>
</comment>
<sequence length="75" mass="8368">MRGAATLVVCCTEAAGLLGRDTKDSRHVMICRCLGRCSRQPECPRRVPRLVYDRTPQRATGSELPYRFANTATAR</sequence>
<evidence type="ECO:0000313" key="2">
    <source>
        <dbReference type="Proteomes" id="UP000024635"/>
    </source>
</evidence>
<gene>
    <name evidence="1" type="primary">Acey_s0268.g787</name>
    <name evidence="1" type="ORF">Y032_0268g787</name>
</gene>
<dbReference type="EMBL" id="JARK01001604">
    <property type="protein sequence ID" value="EYB87104.1"/>
    <property type="molecule type" value="Genomic_DNA"/>
</dbReference>
<organism evidence="1 2">
    <name type="scientific">Ancylostoma ceylanicum</name>
    <dbReference type="NCBI Taxonomy" id="53326"/>
    <lineage>
        <taxon>Eukaryota</taxon>
        <taxon>Metazoa</taxon>
        <taxon>Ecdysozoa</taxon>
        <taxon>Nematoda</taxon>
        <taxon>Chromadorea</taxon>
        <taxon>Rhabditida</taxon>
        <taxon>Rhabditina</taxon>
        <taxon>Rhabditomorpha</taxon>
        <taxon>Strongyloidea</taxon>
        <taxon>Ancylostomatidae</taxon>
        <taxon>Ancylostomatinae</taxon>
        <taxon>Ancylostoma</taxon>
    </lineage>
</organism>
<proteinExistence type="predicted"/>
<dbReference type="Proteomes" id="UP000024635">
    <property type="component" value="Unassembled WGS sequence"/>
</dbReference>
<name>A0A016SA19_9BILA</name>
<keyword evidence="2" id="KW-1185">Reference proteome</keyword>
<protein>
    <submittedName>
        <fullName evidence="1">Uncharacterized protein</fullName>
    </submittedName>
</protein>
<accession>A0A016SA19</accession>
<reference evidence="2" key="1">
    <citation type="journal article" date="2015" name="Nat. Genet.">
        <title>The genome and transcriptome of the zoonotic hookworm Ancylostoma ceylanicum identify infection-specific gene families.</title>
        <authorList>
            <person name="Schwarz E.M."/>
            <person name="Hu Y."/>
            <person name="Antoshechkin I."/>
            <person name="Miller M.M."/>
            <person name="Sternberg P.W."/>
            <person name="Aroian R.V."/>
        </authorList>
    </citation>
    <scope>NUCLEOTIDE SEQUENCE</scope>
    <source>
        <strain evidence="2">HY135</strain>
    </source>
</reference>
<dbReference type="AlphaFoldDB" id="A0A016SA19"/>
<evidence type="ECO:0000313" key="1">
    <source>
        <dbReference type="EMBL" id="EYB87104.1"/>
    </source>
</evidence>